<dbReference type="AlphaFoldDB" id="A0A250KR83"/>
<dbReference type="PANTHER" id="PTHR37486">
    <property type="entry name" value="STRINGENT STARVATION PROTEIN B"/>
    <property type="match status" value="1"/>
</dbReference>
<dbReference type="NCBIfam" id="NF008769">
    <property type="entry name" value="PRK11798.2-5"/>
    <property type="match status" value="1"/>
</dbReference>
<dbReference type="GO" id="GO:0005829">
    <property type="term" value="C:cytosol"/>
    <property type="evidence" value="ECO:0007669"/>
    <property type="project" value="TreeGrafter"/>
</dbReference>
<proteinExistence type="predicted"/>
<dbReference type="RefSeq" id="WP_119629541.1">
    <property type="nucleotide sequence ID" value="NZ_AP017928.1"/>
</dbReference>
<dbReference type="GO" id="GO:0005840">
    <property type="term" value="C:ribosome"/>
    <property type="evidence" value="ECO:0007669"/>
    <property type="project" value="TreeGrafter"/>
</dbReference>
<reference evidence="2 3" key="1">
    <citation type="submission" date="2016-12" db="EMBL/GenBank/DDBJ databases">
        <title>Genome sequencing of Methylocaldum marinum.</title>
        <authorList>
            <person name="Takeuchi M."/>
            <person name="Kamagata Y."/>
            <person name="Hiraoka S."/>
            <person name="Oshima K."/>
            <person name="Hattori M."/>
            <person name="Iwasaki W."/>
        </authorList>
    </citation>
    <scope>NUCLEOTIDE SEQUENCE [LARGE SCALE GENOMIC DNA]</scope>
    <source>
        <strain evidence="2 3">S8</strain>
    </source>
</reference>
<dbReference type="EMBL" id="AP017928">
    <property type="protein sequence ID" value="BBA34054.1"/>
    <property type="molecule type" value="Genomic_DNA"/>
</dbReference>
<dbReference type="PANTHER" id="PTHR37486:SF1">
    <property type="entry name" value="STRINGENT STARVATION PROTEIN B"/>
    <property type="match status" value="1"/>
</dbReference>
<dbReference type="NCBIfam" id="NF008763">
    <property type="entry name" value="PRK11798.1-2"/>
    <property type="match status" value="1"/>
</dbReference>
<evidence type="ECO:0000313" key="3">
    <source>
        <dbReference type="Proteomes" id="UP000266313"/>
    </source>
</evidence>
<feature type="compositionally biased region" description="Basic residues" evidence="1">
    <location>
        <begin position="121"/>
        <end position="131"/>
    </location>
</feature>
<gene>
    <name evidence="2" type="ORF">sS8_2102</name>
</gene>
<evidence type="ECO:0000313" key="2">
    <source>
        <dbReference type="EMBL" id="BBA34054.1"/>
    </source>
</evidence>
<dbReference type="Proteomes" id="UP000266313">
    <property type="component" value="Chromosome"/>
</dbReference>
<dbReference type="OrthoDB" id="9797358at2"/>
<keyword evidence="3" id="KW-1185">Reference proteome</keyword>
<dbReference type="PIRSF" id="PIRSF005276">
    <property type="entry name" value="SspB"/>
    <property type="match status" value="1"/>
</dbReference>
<dbReference type="Pfam" id="PF04386">
    <property type="entry name" value="SspB"/>
    <property type="match status" value="1"/>
</dbReference>
<protein>
    <submittedName>
        <fullName evidence="2">Stringent starvation protein B</fullName>
    </submittedName>
</protein>
<sequence>MTSLKPYLVRAIYDWIVDNQFTPYLLVDAEAQGVVVPRQYVQDGKIVLNLRPQAVHGLSLGNDEVEFGARFGGTPMQITVPMRAVLAIYAQENGKGMIFDDEGEDETPPPTESAPKGGAGAKKRPTLKVVK</sequence>
<evidence type="ECO:0000256" key="1">
    <source>
        <dbReference type="SAM" id="MobiDB-lite"/>
    </source>
</evidence>
<feature type="region of interest" description="Disordered" evidence="1">
    <location>
        <begin position="98"/>
        <end position="131"/>
    </location>
</feature>
<dbReference type="InterPro" id="IPR036760">
    <property type="entry name" value="SspB-like_sf"/>
</dbReference>
<dbReference type="InterPro" id="IPR007481">
    <property type="entry name" value="SspB"/>
</dbReference>
<accession>A0A250KR83</accession>
<dbReference type="SUPFAM" id="SSF101738">
    <property type="entry name" value="SspB-like"/>
    <property type="match status" value="1"/>
</dbReference>
<dbReference type="Gene3D" id="2.30.30.220">
    <property type="entry name" value="SspB-like"/>
    <property type="match status" value="1"/>
</dbReference>
<name>A0A250KR83_9GAMM</name>
<dbReference type="KEGG" id="mmai:sS8_2102"/>
<organism evidence="2 3">
    <name type="scientific">Methylocaldum marinum</name>
    <dbReference type="NCBI Taxonomy" id="1432792"/>
    <lineage>
        <taxon>Bacteria</taxon>
        <taxon>Pseudomonadati</taxon>
        <taxon>Pseudomonadota</taxon>
        <taxon>Gammaproteobacteria</taxon>
        <taxon>Methylococcales</taxon>
        <taxon>Methylococcaceae</taxon>
        <taxon>Methylocaldum</taxon>
    </lineage>
</organism>
<dbReference type="GO" id="GO:0045732">
    <property type="term" value="P:positive regulation of protein catabolic process"/>
    <property type="evidence" value="ECO:0007669"/>
    <property type="project" value="TreeGrafter"/>
</dbReference>